<accession>A0AA48SFF7</accession>
<evidence type="ECO:0000313" key="1">
    <source>
        <dbReference type="EMBL" id="DBA11691.1"/>
    </source>
</evidence>
<organism evidence="1">
    <name type="scientific">Malaco herpesvirus 4</name>
    <dbReference type="NCBI Taxonomy" id="3031800"/>
    <lineage>
        <taxon>Viruses</taxon>
        <taxon>Duplodnaviria</taxon>
        <taxon>Heunggongvirae</taxon>
        <taxon>Peploviricota</taxon>
        <taxon>Herviviricetes</taxon>
        <taxon>Herpesvirales</taxon>
        <taxon>Malacoherpesviridae</taxon>
    </lineage>
</organism>
<name>A0AA48SFF7_9VIRU</name>
<reference evidence="1" key="2">
    <citation type="submission" date="2023-01" db="EMBL/GenBank/DDBJ databases">
        <authorList>
            <person name="Rosani U."/>
            <person name="Delmont T.O."/>
            <person name="Gaia M."/>
            <person name="Krupovic M."/>
        </authorList>
    </citation>
    <scope>NUCLEOTIDE SEQUENCE</scope>
    <source>
        <strain evidence="1">MalacoHV4/Med/2018 155</strain>
    </source>
</reference>
<reference evidence="1" key="1">
    <citation type="journal article" date="2023" name="Front. Mar. Sci.">
        <title>Tracing the invertebrate herpesviruses in the global sequence datasets.</title>
        <authorList>
            <person name="Rosani U."/>
            <person name="Gaia M."/>
            <person name="Delmont T.O."/>
            <person name="Krupovic M."/>
        </authorList>
    </citation>
    <scope>NUCLEOTIDE SEQUENCE</scope>
    <source>
        <strain evidence="1">MalacoHV4/Med/2018 155</strain>
    </source>
</reference>
<dbReference type="EMBL" id="BK063087">
    <property type="protein sequence ID" value="DBA11691.1"/>
    <property type="molecule type" value="Genomic_DNA"/>
</dbReference>
<sequence>MAFAKGIPDGSTCSLEDVLVLSEPYTKEADILQVWNSPPSEVLKTIDYDNPFTKDHIFNANKTKIFKTVSHRTETDGHNRFGQNTKQGVVAELLIAIQHCHTSYRSLYLKGSWVDSELRKAKVYYWFTIQTTERFLEQEQLGRLRSENQEYKVCITDNNTGTRDPLNLHLDEDFHPTVYRRVFTIRSSKEGSILAIIHYKIQSVTGTTFHFICTH</sequence>
<proteinExistence type="predicted"/>
<protein>
    <submittedName>
        <fullName evidence="1">ORF77</fullName>
    </submittedName>
</protein>